<keyword evidence="1" id="KW-0032">Aminotransferase</keyword>
<accession>A0A157S8F4</accession>
<dbReference type="InterPro" id="IPR001544">
    <property type="entry name" value="Aminotrans_IV"/>
</dbReference>
<dbReference type="NCBIfam" id="NF005727">
    <property type="entry name" value="PRK07546.1-1"/>
    <property type="match status" value="1"/>
</dbReference>
<dbReference type="InterPro" id="IPR043132">
    <property type="entry name" value="BCAT-like_C"/>
</dbReference>
<sequence length="210" mass="23487">MAPELIETLLVTAEREMPLLGRHLTRLAASASDLGYHCDIAVIEGQLLTTAACLPGPGPQRLRLLLQRSGEITLESAPLPALPQPQEILLAPDTLDDSEPLLRYKTTHRPWYAKAMSWLPSHPRIFDMVFFNARGELCEGSRSNLYLRLRGHWYTPPVESGLLPGVQRAALLDEGLVRERVLTLDDLREAQGIRLSNALRGWFDVQLHDA</sequence>
<dbReference type="Gene3D" id="3.20.10.10">
    <property type="entry name" value="D-amino Acid Aminotransferase, subunit A, domain 2"/>
    <property type="match status" value="1"/>
</dbReference>
<gene>
    <name evidence="1" type="primary">ilvE_1</name>
    <name evidence="1" type="ORF">SAMEA3906487_00393</name>
</gene>
<dbReference type="KEGG" id="btrm:SAMEA390648700393"/>
<evidence type="ECO:0000313" key="2">
    <source>
        <dbReference type="Proteomes" id="UP000076825"/>
    </source>
</evidence>
<dbReference type="PATRIC" id="fig|123899.6.peg.374"/>
<dbReference type="Pfam" id="PF01063">
    <property type="entry name" value="Aminotran_4"/>
    <property type="match status" value="1"/>
</dbReference>
<dbReference type="InterPro" id="IPR036038">
    <property type="entry name" value="Aminotransferase-like"/>
</dbReference>
<dbReference type="GeneID" id="56588196"/>
<protein>
    <submittedName>
        <fullName evidence="1">Probable branched-chain-amino-acid aminotransferase</fullName>
        <ecNumber evidence="1">2.6.1.42</ecNumber>
    </submittedName>
</protein>
<dbReference type="AlphaFoldDB" id="A0A157S8F4"/>
<dbReference type="EMBL" id="LT546645">
    <property type="protein sequence ID" value="SAI66708.1"/>
    <property type="molecule type" value="Genomic_DNA"/>
</dbReference>
<reference evidence="1 2" key="1">
    <citation type="submission" date="2016-04" db="EMBL/GenBank/DDBJ databases">
        <authorList>
            <consortium name="Pathogen Informatics"/>
        </authorList>
    </citation>
    <scope>NUCLEOTIDE SEQUENCE [LARGE SCALE GENOMIC DNA]</scope>
    <source>
        <strain evidence="1 2">H044680328</strain>
    </source>
</reference>
<evidence type="ECO:0000313" key="1">
    <source>
        <dbReference type="EMBL" id="SAI66708.1"/>
    </source>
</evidence>
<dbReference type="EC" id="2.6.1.42" evidence="1"/>
<dbReference type="eggNOG" id="COG0115">
    <property type="taxonomic scope" value="Bacteria"/>
</dbReference>
<dbReference type="Proteomes" id="UP000076825">
    <property type="component" value="Chromosome 1"/>
</dbReference>
<organism evidence="1 2">
    <name type="scientific">Bordetella trematum</name>
    <dbReference type="NCBI Taxonomy" id="123899"/>
    <lineage>
        <taxon>Bacteria</taxon>
        <taxon>Pseudomonadati</taxon>
        <taxon>Pseudomonadota</taxon>
        <taxon>Betaproteobacteria</taxon>
        <taxon>Burkholderiales</taxon>
        <taxon>Alcaligenaceae</taxon>
        <taxon>Bordetella</taxon>
    </lineage>
</organism>
<dbReference type="SUPFAM" id="SSF56752">
    <property type="entry name" value="D-aminoacid aminotransferase-like PLP-dependent enzymes"/>
    <property type="match status" value="1"/>
</dbReference>
<dbReference type="RefSeq" id="WP_025516933.1">
    <property type="nucleotide sequence ID" value="NZ_CP016340.1"/>
</dbReference>
<dbReference type="GO" id="GO:0004084">
    <property type="term" value="F:branched-chain-amino-acid transaminase activity"/>
    <property type="evidence" value="ECO:0007669"/>
    <property type="project" value="UniProtKB-EC"/>
</dbReference>
<dbReference type="OrthoDB" id="9805628at2"/>
<name>A0A157S8F4_9BORD</name>
<keyword evidence="2" id="KW-1185">Reference proteome</keyword>
<keyword evidence="1" id="KW-0808">Transferase</keyword>
<dbReference type="InterPro" id="IPR043131">
    <property type="entry name" value="BCAT-like_N"/>
</dbReference>
<dbReference type="Gene3D" id="3.30.470.10">
    <property type="match status" value="1"/>
</dbReference>
<proteinExistence type="predicted"/>
<dbReference type="STRING" id="123899.SAMEA3906487_00393"/>